<feature type="compositionally biased region" description="Basic residues" evidence="1">
    <location>
        <begin position="73"/>
        <end position="86"/>
    </location>
</feature>
<dbReference type="Proteomes" id="UP001497744">
    <property type="component" value="Unassembled WGS sequence"/>
</dbReference>
<name>A0AAV4M098_BABCB</name>
<protein>
    <submittedName>
        <fullName evidence="2">Colanic acid biosynthesis glycosyltransferase WcaI</fullName>
    </submittedName>
</protein>
<proteinExistence type="predicted"/>
<accession>A0AAV4M098</accession>
<sequence>MHALLTKPNMAKLINSHDRAAKPPCPHTPQTPQRPALPLTRLDKAGDRQHPDEGSPAGRGVAGKTPTTQAARARPRAPARATRGKAARTPTARTRRCAATRRRAVPSAPGRAGASPSFLDGAQEVLGVLGLQCVEVADTALAVRNDEGGVSGGAQRPDELVGRLGRPHRAVGLVVVDGDEVAHPYVFERFENGDARSRVRLQHAGYQVLGRGGHDVPVLAVEPDPVVLAQIHRDDLLDREGQPAAQEQVHDDADGPHVDLLVVPLEREHLGRDVGHRPAGLRQELLGPAQRREAKVRQLDGGRLALVREQNVLRLDVAVDDAALVQVRHDLQQLADDAVRVRLGEAVPLVDQVVQLPAADELHHDVQRVAHVAHVLEVYHVLVPEEAEDGDLAAQQVALLAADLGLVHDLDGVLLARGLVDGPVDDAELPVAQLLADGVELHEALLLHGRRERLDPLEELRLGRHEELAPVQPVALVADAEAEHGRELAAGEGVEVAALEEDAAAGPRAVFVDVVVQQVVNQHVVALLPLVEALAALVHVPRQVGHLGQGARPVPGAGRPGPRVEGPVGRARILGPVPEARGLRHRDGGPDERPPVLPQQAQAGGARGGQHGRGRRVLALRLLHLLPVLLEQRHAHRPREVPLAYPALYEPRLLVLSGAVVAPDVDLVFDVERQRVLLLEAQRAHEERRVAAGARQIVPLEGQGHWRGAHPSRAARGRPPVGSGVGLPLGVARDVVDVLQELLADDLLERGRAVLEGLRLLAAGEEHAVHHPLRRLVLKRQIRALARVDAGRFRGDAGLLRAAAGAGAGALHQQPALRRAFEGVALQPPNLLVQVLRKHRQHQVVPVQPRLERVKVQAAVLGEPAVLHDLLGQHVQGGAVATRQPVLFDHRCGCDGGGDAILQRLHFYALRSIKRTRRTCSSVRRRVPIVDSDAWYLRLILRQARLRRKRNPRRRAPTRQRLLCIVVSGPGRV</sequence>
<feature type="compositionally biased region" description="Low complexity" evidence="1">
    <location>
        <begin position="550"/>
        <end position="572"/>
    </location>
</feature>
<dbReference type="EMBL" id="BPLF01000004">
    <property type="protein sequence ID" value="GIX65340.1"/>
    <property type="molecule type" value="Genomic_DNA"/>
</dbReference>
<evidence type="ECO:0000256" key="1">
    <source>
        <dbReference type="SAM" id="MobiDB-lite"/>
    </source>
</evidence>
<dbReference type="AlphaFoldDB" id="A0AAV4M098"/>
<feature type="compositionally biased region" description="Basic residues" evidence="1">
    <location>
        <begin position="93"/>
        <end position="104"/>
    </location>
</feature>
<dbReference type="RefSeq" id="XP_067717409.1">
    <property type="nucleotide sequence ID" value="XM_067861308.1"/>
</dbReference>
<feature type="region of interest" description="Disordered" evidence="1">
    <location>
        <begin position="549"/>
        <end position="611"/>
    </location>
</feature>
<reference evidence="2 3" key="1">
    <citation type="submission" date="2021-06" db="EMBL/GenBank/DDBJ databases">
        <title>Genome sequence of Babesia caballi.</title>
        <authorList>
            <person name="Yamagishi J."/>
            <person name="Kidaka T."/>
            <person name="Ochi A."/>
        </authorList>
    </citation>
    <scope>NUCLEOTIDE SEQUENCE [LARGE SCALE GENOMIC DNA]</scope>
    <source>
        <strain evidence="2">USDA-D6B2</strain>
    </source>
</reference>
<keyword evidence="3" id="KW-1185">Reference proteome</keyword>
<evidence type="ECO:0000313" key="3">
    <source>
        <dbReference type="Proteomes" id="UP001497744"/>
    </source>
</evidence>
<feature type="region of interest" description="Disordered" evidence="1">
    <location>
        <begin position="18"/>
        <end position="116"/>
    </location>
</feature>
<organism evidence="2 3">
    <name type="scientific">Babesia caballi</name>
    <dbReference type="NCBI Taxonomy" id="5871"/>
    <lineage>
        <taxon>Eukaryota</taxon>
        <taxon>Sar</taxon>
        <taxon>Alveolata</taxon>
        <taxon>Apicomplexa</taxon>
        <taxon>Aconoidasida</taxon>
        <taxon>Piroplasmida</taxon>
        <taxon>Babesiidae</taxon>
        <taxon>Babesia</taxon>
    </lineage>
</organism>
<dbReference type="GeneID" id="94196821"/>
<evidence type="ECO:0000313" key="2">
    <source>
        <dbReference type="EMBL" id="GIX65340.1"/>
    </source>
</evidence>
<comment type="caution">
    <text evidence="2">The sequence shown here is derived from an EMBL/GenBank/DDBJ whole genome shotgun (WGS) entry which is preliminary data.</text>
</comment>
<feature type="compositionally biased region" description="Basic and acidic residues" evidence="1">
    <location>
        <begin position="41"/>
        <end position="53"/>
    </location>
</feature>
<gene>
    <name evidence="2" type="ORF">BcabD6B2_47750</name>
</gene>
<feature type="compositionally biased region" description="Basic and acidic residues" evidence="1">
    <location>
        <begin position="581"/>
        <end position="594"/>
    </location>
</feature>